<reference evidence="2" key="1">
    <citation type="submission" date="2012-04" db="EMBL/GenBank/DDBJ databases">
        <authorList>
            <person name="Borisov I.G."/>
            <person name="Ivanikova N.V."/>
            <person name="Pinevich A.V."/>
        </authorList>
    </citation>
    <scope>NUCLEOTIDE SEQUENCE</scope>
    <source>
        <strain evidence="2">CALU 1027</strain>
    </source>
</reference>
<protein>
    <submittedName>
        <fullName evidence="2">Uncharacterized protein</fullName>
    </submittedName>
</protein>
<dbReference type="Proteomes" id="UP000034681">
    <property type="component" value="Unassembled WGS sequence"/>
</dbReference>
<organism evidence="2 3">
    <name type="scientific">Prochlorothrix hollandica PCC 9006 = CALU 1027</name>
    <dbReference type="NCBI Taxonomy" id="317619"/>
    <lineage>
        <taxon>Bacteria</taxon>
        <taxon>Bacillati</taxon>
        <taxon>Cyanobacteriota</taxon>
        <taxon>Cyanophyceae</taxon>
        <taxon>Prochlorotrichales</taxon>
        <taxon>Prochlorotrichaceae</taxon>
        <taxon>Prochlorothrix</taxon>
    </lineage>
</organism>
<evidence type="ECO:0000313" key="2">
    <source>
        <dbReference type="EMBL" id="KKI99732.1"/>
    </source>
</evidence>
<comment type="caution">
    <text evidence="2">The sequence shown here is derived from an EMBL/GenBank/DDBJ whole genome shotgun (WGS) entry which is preliminary data.</text>
</comment>
<sequence length="453" mass="48877">MNLVMAGAANPQRGGNSFMTGIALLHINLVVQRLGNQVMTGQRDWACAQLAELGLRRQANGIDHGCSGITRELWRDDPLGIEVDTLPVDVVEAIQTHRTATGRRMHETPFAHIDPGMTDGAPAIGGKEHQIATLQGVAADIRCAHGTQLTRRTRQTDTSGIAINVADQAAAVETAFRGVATVAIRRTDQAKGAEQHVLSAALIGGRRDWRGVTRLGRRSATAAGTQQQSESDEGNTGRGGHKRGDPEPECALLCRFTTNGATLRVRRDTSVLTLGCELLVHRSQREYALGLQITAVPVAVIETVDAHTTAAAAAGVDELIIPQIDAGVADATTTTIIEQDQIARFQIGTRHLRRIEVDQLTRGARQLQADFLAEQVADETAAIETGLHRGAAVAIARADQRTPEIQQAVCQLRHFIGFVVDQRGDFIVSRFNLLRERTSNWPLPRSSRSSAVC</sequence>
<dbReference type="EMBL" id="AJTX02000004">
    <property type="protein sequence ID" value="KKI99732.1"/>
    <property type="molecule type" value="Genomic_DNA"/>
</dbReference>
<gene>
    <name evidence="2" type="ORF">PROH_07575</name>
</gene>
<feature type="region of interest" description="Disordered" evidence="1">
    <location>
        <begin position="216"/>
        <end position="247"/>
    </location>
</feature>
<evidence type="ECO:0000313" key="3">
    <source>
        <dbReference type="Proteomes" id="UP000034681"/>
    </source>
</evidence>
<keyword evidence="3" id="KW-1185">Reference proteome</keyword>
<proteinExistence type="predicted"/>
<evidence type="ECO:0000256" key="1">
    <source>
        <dbReference type="SAM" id="MobiDB-lite"/>
    </source>
</evidence>
<dbReference type="AlphaFoldDB" id="A0A0M2PXB4"/>
<name>A0A0M2PXB4_PROHO</name>
<accession>A0A0M2PXB4</accession>